<dbReference type="InterPro" id="IPR017938">
    <property type="entry name" value="Riboflavin_synthase-like_b-brl"/>
</dbReference>
<dbReference type="SUPFAM" id="SSF63380">
    <property type="entry name" value="Riboflavin synthase domain-like"/>
    <property type="match status" value="1"/>
</dbReference>
<proteinExistence type="predicted"/>
<dbReference type="RefSeq" id="WP_378038463.1">
    <property type="nucleotide sequence ID" value="NZ_JBHSIV010000031.1"/>
</dbReference>
<organism evidence="2 3">
    <name type="scientific">Actinomycetospora atypica</name>
    <dbReference type="NCBI Taxonomy" id="1290095"/>
    <lineage>
        <taxon>Bacteria</taxon>
        <taxon>Bacillati</taxon>
        <taxon>Actinomycetota</taxon>
        <taxon>Actinomycetes</taxon>
        <taxon>Pseudonocardiales</taxon>
        <taxon>Pseudonocardiaceae</taxon>
        <taxon>Actinomycetospora</taxon>
    </lineage>
</organism>
<dbReference type="Pfam" id="PF04954">
    <property type="entry name" value="SIP"/>
    <property type="match status" value="1"/>
</dbReference>
<keyword evidence="3" id="KW-1185">Reference proteome</keyword>
<accession>A0ABV9YU53</accession>
<dbReference type="PROSITE" id="PS51384">
    <property type="entry name" value="FAD_FR"/>
    <property type="match status" value="1"/>
</dbReference>
<dbReference type="InterPro" id="IPR039374">
    <property type="entry name" value="SIP_fam"/>
</dbReference>
<dbReference type="Gene3D" id="3.40.50.80">
    <property type="entry name" value="Nucleotide-binding domain of ferredoxin-NADP reductase (FNR) module"/>
    <property type="match status" value="1"/>
</dbReference>
<dbReference type="InterPro" id="IPR039261">
    <property type="entry name" value="FNR_nucleotide-bd"/>
</dbReference>
<sequence length="286" mass="30457">MTTSETVTTAAHPWIEAAPAPVERRLFAVTPRLAEVVRVVTLTPRMVRVTLAGDFSELLGGAPTDHVKVFFPLDGDELPVMPQVGPNGLIPPPPGTPRAFRDYTLRRVDRAAGEIDIDMVLHAGGLGSTWAAAAAPGMKVGVLGPRGSEIVDSTLDWLVLAGDETALPAIGRWLAELPAGVSVRAVIEVADAGEEQELPSAADVDLVWLHRDGIPAGESTLLADALAGFEFEFPTGRGFVWVAGEAGALKPVRRMLRSHPALDSRCVDVDGYWRRGVVNHDHHAGD</sequence>
<feature type="domain" description="FAD-binding FR-type" evidence="1">
    <location>
        <begin position="29"/>
        <end position="152"/>
    </location>
</feature>
<comment type="caution">
    <text evidence="2">The sequence shown here is derived from an EMBL/GenBank/DDBJ whole genome shotgun (WGS) entry which is preliminary data.</text>
</comment>
<dbReference type="Pfam" id="PF08021">
    <property type="entry name" value="FAD_binding_9"/>
    <property type="match status" value="1"/>
</dbReference>
<name>A0ABV9YU53_9PSEU</name>
<dbReference type="Proteomes" id="UP001595947">
    <property type="component" value="Unassembled WGS sequence"/>
</dbReference>
<evidence type="ECO:0000313" key="2">
    <source>
        <dbReference type="EMBL" id="MFC5065127.1"/>
    </source>
</evidence>
<evidence type="ECO:0000313" key="3">
    <source>
        <dbReference type="Proteomes" id="UP001595947"/>
    </source>
</evidence>
<dbReference type="CDD" id="cd06193">
    <property type="entry name" value="siderophore_interacting"/>
    <property type="match status" value="1"/>
</dbReference>
<reference evidence="3" key="1">
    <citation type="journal article" date="2019" name="Int. J. Syst. Evol. Microbiol.">
        <title>The Global Catalogue of Microorganisms (GCM) 10K type strain sequencing project: providing services to taxonomists for standard genome sequencing and annotation.</title>
        <authorList>
            <consortium name="The Broad Institute Genomics Platform"/>
            <consortium name="The Broad Institute Genome Sequencing Center for Infectious Disease"/>
            <person name="Wu L."/>
            <person name="Ma J."/>
        </authorList>
    </citation>
    <scope>NUCLEOTIDE SEQUENCE [LARGE SCALE GENOMIC DNA]</scope>
    <source>
        <strain evidence="3">CGMCC 4.7093</strain>
    </source>
</reference>
<dbReference type="InterPro" id="IPR013113">
    <property type="entry name" value="SIP_FAD-bd"/>
</dbReference>
<dbReference type="InterPro" id="IPR007037">
    <property type="entry name" value="SIP_rossman_dom"/>
</dbReference>
<dbReference type="EMBL" id="JBHSIV010000031">
    <property type="protein sequence ID" value="MFC5065127.1"/>
    <property type="molecule type" value="Genomic_DNA"/>
</dbReference>
<evidence type="ECO:0000259" key="1">
    <source>
        <dbReference type="PROSITE" id="PS51384"/>
    </source>
</evidence>
<dbReference type="InterPro" id="IPR017927">
    <property type="entry name" value="FAD-bd_FR_type"/>
</dbReference>
<protein>
    <submittedName>
        <fullName evidence="2">Siderophore-interacting protein</fullName>
    </submittedName>
</protein>
<dbReference type="Gene3D" id="2.40.30.10">
    <property type="entry name" value="Translation factors"/>
    <property type="match status" value="1"/>
</dbReference>
<dbReference type="PANTHER" id="PTHR30157:SF0">
    <property type="entry name" value="NADPH-DEPENDENT FERRIC-CHELATE REDUCTASE"/>
    <property type="match status" value="1"/>
</dbReference>
<dbReference type="PANTHER" id="PTHR30157">
    <property type="entry name" value="FERRIC REDUCTASE, NADPH-DEPENDENT"/>
    <property type="match status" value="1"/>
</dbReference>
<gene>
    <name evidence="2" type="ORF">ACFPBZ_23120</name>
</gene>